<proteinExistence type="predicted"/>
<comment type="caution">
    <text evidence="2">The sequence shown here is derived from an EMBL/GenBank/DDBJ whole genome shotgun (WGS) entry which is preliminary data.</text>
</comment>
<dbReference type="NCBIfam" id="NF037970">
    <property type="entry name" value="vanZ_1"/>
    <property type="match status" value="1"/>
</dbReference>
<feature type="transmembrane region" description="Helical" evidence="1">
    <location>
        <begin position="101"/>
        <end position="117"/>
    </location>
</feature>
<evidence type="ECO:0000256" key="1">
    <source>
        <dbReference type="SAM" id="Phobius"/>
    </source>
</evidence>
<dbReference type="RefSeq" id="WP_062420342.1">
    <property type="nucleotide sequence ID" value="NZ_BBYA01000001.1"/>
</dbReference>
<sequence length="304" mass="34571">MTDQSPQPRSRIQSRAVLWGLIAIYTLLIPNAIYIYRFIEARFGLLFAGKIPLVIVILLGAGYVVYLWRSKLGWTKLLYMIPSAVIVLAIFRLEANPNKHIHIPEYILMAWLVYFAMKKDYRGGGMLILVFICASMLGVVDELEQGIHPGRTYGWTDMLVNTSSALIGVFTNLGLTGHQESGWDWMEGLKRVKPLSGLVLAGIIINTLMCFYLFRVQANGGVLKGYYPDWLLILNYLFLVLAPLLFLKFNRITRLPLNLNQKQSKPLVHDKTGNVRCWIYPILAILLFMDLLLIFVSITGLTFK</sequence>
<evidence type="ECO:0000313" key="2">
    <source>
        <dbReference type="EMBL" id="KPL71740.1"/>
    </source>
</evidence>
<feature type="transmembrane region" description="Helical" evidence="1">
    <location>
        <begin position="278"/>
        <end position="303"/>
    </location>
</feature>
<dbReference type="STRING" id="229920.ADM99_09815"/>
<accession>A0A0P6WS17</accession>
<feature type="transmembrane region" description="Helical" evidence="1">
    <location>
        <begin position="124"/>
        <end position="140"/>
    </location>
</feature>
<evidence type="ECO:0000313" key="3">
    <source>
        <dbReference type="Proteomes" id="UP000050430"/>
    </source>
</evidence>
<protein>
    <recommendedName>
        <fullName evidence="4">VanZ-like domain-containing protein</fullName>
    </recommendedName>
</protein>
<name>A0A0P6WS17_9CHLR</name>
<feature type="transmembrane region" description="Helical" evidence="1">
    <location>
        <begin position="195"/>
        <end position="214"/>
    </location>
</feature>
<evidence type="ECO:0008006" key="4">
    <source>
        <dbReference type="Google" id="ProtNLM"/>
    </source>
</evidence>
<dbReference type="AlphaFoldDB" id="A0A0P6WS17"/>
<keyword evidence="1" id="KW-0472">Membrane</keyword>
<keyword evidence="1" id="KW-0812">Transmembrane</keyword>
<keyword evidence="1" id="KW-1133">Transmembrane helix</keyword>
<gene>
    <name evidence="2" type="ORF">ADM99_09815</name>
</gene>
<dbReference type="Proteomes" id="UP000050430">
    <property type="component" value="Unassembled WGS sequence"/>
</dbReference>
<feature type="transmembrane region" description="Helical" evidence="1">
    <location>
        <begin position="16"/>
        <end position="39"/>
    </location>
</feature>
<dbReference type="OrthoDB" id="5432702at2"/>
<reference evidence="2 3" key="1">
    <citation type="submission" date="2015-07" db="EMBL/GenBank/DDBJ databases">
        <title>Genome sequence of Leptolinea tardivitalis DSM 16556.</title>
        <authorList>
            <person name="Hemp J."/>
            <person name="Ward L.M."/>
            <person name="Pace L.A."/>
            <person name="Fischer W.W."/>
        </authorList>
    </citation>
    <scope>NUCLEOTIDE SEQUENCE [LARGE SCALE GENOMIC DNA]</scope>
    <source>
        <strain evidence="2 3">YMTK-2</strain>
    </source>
</reference>
<feature type="transmembrane region" description="Helical" evidence="1">
    <location>
        <begin position="77"/>
        <end position="95"/>
    </location>
</feature>
<organism evidence="2 3">
    <name type="scientific">Leptolinea tardivitalis</name>
    <dbReference type="NCBI Taxonomy" id="229920"/>
    <lineage>
        <taxon>Bacteria</taxon>
        <taxon>Bacillati</taxon>
        <taxon>Chloroflexota</taxon>
        <taxon>Anaerolineae</taxon>
        <taxon>Anaerolineales</taxon>
        <taxon>Anaerolineaceae</taxon>
        <taxon>Leptolinea</taxon>
    </lineage>
</organism>
<feature type="transmembrane region" description="Helical" evidence="1">
    <location>
        <begin position="226"/>
        <end position="247"/>
    </location>
</feature>
<keyword evidence="3" id="KW-1185">Reference proteome</keyword>
<feature type="transmembrane region" description="Helical" evidence="1">
    <location>
        <begin position="45"/>
        <end position="65"/>
    </location>
</feature>
<feature type="transmembrane region" description="Helical" evidence="1">
    <location>
        <begin position="152"/>
        <end position="175"/>
    </location>
</feature>
<dbReference type="EMBL" id="LGCK01000010">
    <property type="protein sequence ID" value="KPL71740.1"/>
    <property type="molecule type" value="Genomic_DNA"/>
</dbReference>